<dbReference type="EMBL" id="JADGMS010000007">
    <property type="protein sequence ID" value="KAF9678431.1"/>
    <property type="molecule type" value="Genomic_DNA"/>
</dbReference>
<organism evidence="1 2">
    <name type="scientific">Salix dunnii</name>
    <dbReference type="NCBI Taxonomy" id="1413687"/>
    <lineage>
        <taxon>Eukaryota</taxon>
        <taxon>Viridiplantae</taxon>
        <taxon>Streptophyta</taxon>
        <taxon>Embryophyta</taxon>
        <taxon>Tracheophyta</taxon>
        <taxon>Spermatophyta</taxon>
        <taxon>Magnoliopsida</taxon>
        <taxon>eudicotyledons</taxon>
        <taxon>Gunneridae</taxon>
        <taxon>Pentapetalae</taxon>
        <taxon>rosids</taxon>
        <taxon>fabids</taxon>
        <taxon>Malpighiales</taxon>
        <taxon>Salicaceae</taxon>
        <taxon>Saliceae</taxon>
        <taxon>Salix</taxon>
    </lineage>
</organism>
<gene>
    <name evidence="1" type="ORF">SADUNF_Sadunf07G0034200</name>
</gene>
<dbReference type="Proteomes" id="UP000657918">
    <property type="component" value="Unassembled WGS sequence"/>
</dbReference>
<evidence type="ECO:0000313" key="1">
    <source>
        <dbReference type="EMBL" id="KAF9678431.1"/>
    </source>
</evidence>
<keyword evidence="2" id="KW-1185">Reference proteome</keyword>
<comment type="caution">
    <text evidence="1">The sequence shown here is derived from an EMBL/GenBank/DDBJ whole genome shotgun (WGS) entry which is preliminary data.</text>
</comment>
<protein>
    <submittedName>
        <fullName evidence="1">Uncharacterized protein</fullName>
    </submittedName>
</protein>
<sequence length="140" mass="16517">MAFLKEKLKAKERSCSLRFLFNHNFRQQQLPIDLTLAMLLLRPHPLFSPEATQEKVWVTKERRCARVSSRLPRITSDIVICHLLVGDCYCLLMIRGIRISLLMRSIIRESHRITYISRLEHQSTHACERTPEYIDRVLEA</sequence>
<dbReference type="AlphaFoldDB" id="A0A835K2U9"/>
<name>A0A835K2U9_9ROSI</name>
<proteinExistence type="predicted"/>
<reference evidence="1 2" key="1">
    <citation type="submission" date="2020-10" db="EMBL/GenBank/DDBJ databases">
        <title>Plant Genome Project.</title>
        <authorList>
            <person name="Zhang R.-G."/>
        </authorList>
    </citation>
    <scope>NUCLEOTIDE SEQUENCE [LARGE SCALE GENOMIC DNA]</scope>
    <source>
        <strain evidence="1">FAFU-HL-1</strain>
        <tissue evidence="1">Leaf</tissue>
    </source>
</reference>
<evidence type="ECO:0000313" key="2">
    <source>
        <dbReference type="Proteomes" id="UP000657918"/>
    </source>
</evidence>
<accession>A0A835K2U9</accession>
<dbReference type="OrthoDB" id="408373at2759"/>